<dbReference type="OrthoDB" id="9803233at2"/>
<dbReference type="InterPro" id="IPR050832">
    <property type="entry name" value="Bact_Acetyltransf"/>
</dbReference>
<keyword evidence="1 4" id="KW-0808">Transferase</keyword>
<name>A0A4R6EE82_SCAGO</name>
<dbReference type="EMBL" id="SNVX01000010">
    <property type="protein sequence ID" value="TDN56530.1"/>
    <property type="molecule type" value="Genomic_DNA"/>
</dbReference>
<dbReference type="PANTHER" id="PTHR43877:SF2">
    <property type="entry name" value="AMINOALKYLPHOSPHONATE N-ACETYLTRANSFERASE-RELATED"/>
    <property type="match status" value="1"/>
</dbReference>
<dbReference type="CDD" id="cd04301">
    <property type="entry name" value="NAT_SF"/>
    <property type="match status" value="1"/>
</dbReference>
<dbReference type="Proteomes" id="UP000295530">
    <property type="component" value="Unassembled WGS sequence"/>
</dbReference>
<reference evidence="4 5" key="1">
    <citation type="submission" date="2019-03" db="EMBL/GenBank/DDBJ databases">
        <title>Genomic analyses of the natural microbiome of Caenorhabditis elegans.</title>
        <authorList>
            <person name="Samuel B."/>
        </authorList>
    </citation>
    <scope>NUCLEOTIDE SEQUENCE [LARGE SCALE GENOMIC DNA]</scope>
    <source>
        <strain evidence="4 5">BIGb0156</strain>
    </source>
</reference>
<gene>
    <name evidence="4" type="ORF">EC847_11035</name>
</gene>
<evidence type="ECO:0000256" key="1">
    <source>
        <dbReference type="ARBA" id="ARBA00022679"/>
    </source>
</evidence>
<dbReference type="AlphaFoldDB" id="A0A4R6EE82"/>
<dbReference type="RefSeq" id="WP_133461631.1">
    <property type="nucleotide sequence ID" value="NZ_SNVX01000010.1"/>
</dbReference>
<dbReference type="Pfam" id="PF00583">
    <property type="entry name" value="Acetyltransf_1"/>
    <property type="match status" value="1"/>
</dbReference>
<evidence type="ECO:0000256" key="2">
    <source>
        <dbReference type="ARBA" id="ARBA00023315"/>
    </source>
</evidence>
<comment type="caution">
    <text evidence="4">The sequence shown here is derived from an EMBL/GenBank/DDBJ whole genome shotgun (WGS) entry which is preliminary data.</text>
</comment>
<protein>
    <submittedName>
        <fullName evidence="4">Putative acetyltransferase</fullName>
    </submittedName>
</protein>
<dbReference type="InterPro" id="IPR000182">
    <property type="entry name" value="GNAT_dom"/>
</dbReference>
<organism evidence="4 5">
    <name type="scientific">Scandinavium goeteborgense</name>
    <dbReference type="NCBI Taxonomy" id="1851514"/>
    <lineage>
        <taxon>Bacteria</taxon>
        <taxon>Pseudomonadati</taxon>
        <taxon>Pseudomonadota</taxon>
        <taxon>Gammaproteobacteria</taxon>
        <taxon>Enterobacterales</taxon>
        <taxon>Enterobacteriaceae</taxon>
        <taxon>Scandinavium</taxon>
    </lineage>
</organism>
<evidence type="ECO:0000313" key="4">
    <source>
        <dbReference type="EMBL" id="TDN56530.1"/>
    </source>
</evidence>
<proteinExistence type="predicted"/>
<dbReference type="InterPro" id="IPR016181">
    <property type="entry name" value="Acyl_CoA_acyltransferase"/>
</dbReference>
<evidence type="ECO:0000259" key="3">
    <source>
        <dbReference type="PROSITE" id="PS51186"/>
    </source>
</evidence>
<sequence length="159" mass="17783">MYTITPCSPDHPDIVALIDALDRYQQTLYPAESNHLLDLTQLPESQRLMLIIRDAQQQPVGCGAVVLNGDGSGEMKRVYIDPTHRGQRLGESLLTALETEALQRGCDTLRLETGIHQLAAVKLYARSGYFQREAFAPYLPDPLSIFMEKLLVADLRQAM</sequence>
<dbReference type="SUPFAM" id="SSF55729">
    <property type="entry name" value="Acyl-CoA N-acyltransferases (Nat)"/>
    <property type="match status" value="1"/>
</dbReference>
<dbReference type="GO" id="GO:0016747">
    <property type="term" value="F:acyltransferase activity, transferring groups other than amino-acyl groups"/>
    <property type="evidence" value="ECO:0007669"/>
    <property type="project" value="InterPro"/>
</dbReference>
<dbReference type="PANTHER" id="PTHR43877">
    <property type="entry name" value="AMINOALKYLPHOSPHONATE N-ACETYLTRANSFERASE-RELATED-RELATED"/>
    <property type="match status" value="1"/>
</dbReference>
<dbReference type="PROSITE" id="PS51186">
    <property type="entry name" value="GNAT"/>
    <property type="match status" value="1"/>
</dbReference>
<dbReference type="Gene3D" id="3.40.630.30">
    <property type="match status" value="1"/>
</dbReference>
<keyword evidence="5" id="KW-1185">Reference proteome</keyword>
<accession>A0A4R6EE82</accession>
<evidence type="ECO:0000313" key="5">
    <source>
        <dbReference type="Proteomes" id="UP000295530"/>
    </source>
</evidence>
<feature type="domain" description="N-acetyltransferase" evidence="3">
    <location>
        <begin position="2"/>
        <end position="152"/>
    </location>
</feature>
<keyword evidence="2" id="KW-0012">Acyltransferase</keyword>